<evidence type="ECO:0000256" key="10">
    <source>
        <dbReference type="SAM" id="MobiDB-lite"/>
    </source>
</evidence>
<comment type="function">
    <text evidence="1">Involved in nucleolar processing of pre-18S ribosomal RNA.</text>
</comment>
<dbReference type="FunFam" id="2.130.10.10:FF:000378">
    <property type="entry name" value="U3 small nucleolar RNA-associated protein 7"/>
    <property type="match status" value="1"/>
</dbReference>
<accession>A0A397HUT3</accession>
<feature type="coiled-coil region" evidence="9">
    <location>
        <begin position="39"/>
        <end position="66"/>
    </location>
</feature>
<dbReference type="InterPro" id="IPR036322">
    <property type="entry name" value="WD40_repeat_dom_sf"/>
</dbReference>
<gene>
    <name evidence="12" type="ORF">Glove_303g85</name>
</gene>
<dbReference type="Proteomes" id="UP000266861">
    <property type="component" value="Unassembled WGS sequence"/>
</dbReference>
<keyword evidence="3" id="KW-0698">rRNA processing</keyword>
<dbReference type="PANTHER" id="PTHR14085">
    <property type="entry name" value="WD-REPEAT PROTEIN BING4"/>
    <property type="match status" value="1"/>
</dbReference>
<organism evidence="12 13">
    <name type="scientific">Diversispora epigaea</name>
    <dbReference type="NCBI Taxonomy" id="1348612"/>
    <lineage>
        <taxon>Eukaryota</taxon>
        <taxon>Fungi</taxon>
        <taxon>Fungi incertae sedis</taxon>
        <taxon>Mucoromycota</taxon>
        <taxon>Glomeromycotina</taxon>
        <taxon>Glomeromycetes</taxon>
        <taxon>Diversisporales</taxon>
        <taxon>Diversisporaceae</taxon>
        <taxon>Diversispora</taxon>
    </lineage>
</organism>
<reference evidence="12 13" key="1">
    <citation type="submission" date="2018-08" db="EMBL/GenBank/DDBJ databases">
        <title>Genome and evolution of the arbuscular mycorrhizal fungus Diversispora epigaea (formerly Glomus versiforme) and its bacterial endosymbionts.</title>
        <authorList>
            <person name="Sun X."/>
            <person name="Fei Z."/>
            <person name="Harrison M."/>
        </authorList>
    </citation>
    <scope>NUCLEOTIDE SEQUENCE [LARGE SCALE GENOMIC DNA]</scope>
    <source>
        <strain evidence="12 13">IT104</strain>
    </source>
</reference>
<dbReference type="GO" id="GO:0000462">
    <property type="term" value="P:maturation of SSU-rRNA from tricistronic rRNA transcript (SSU-rRNA, 5.8S rRNA, LSU-rRNA)"/>
    <property type="evidence" value="ECO:0007669"/>
    <property type="project" value="TreeGrafter"/>
</dbReference>
<dbReference type="GO" id="GO:0032040">
    <property type="term" value="C:small-subunit processome"/>
    <property type="evidence" value="ECO:0007669"/>
    <property type="project" value="TreeGrafter"/>
</dbReference>
<keyword evidence="9" id="KW-0175">Coiled coil</keyword>
<name>A0A397HUT3_9GLOM</name>
<comment type="subcellular location">
    <subcellularLocation>
        <location evidence="2">Nucleus</location>
        <location evidence="2">Nucleolus</location>
    </subcellularLocation>
</comment>
<evidence type="ECO:0000256" key="8">
    <source>
        <dbReference type="PROSITE-ProRule" id="PRU00221"/>
    </source>
</evidence>
<feature type="compositionally biased region" description="Basic and acidic residues" evidence="10">
    <location>
        <begin position="444"/>
        <end position="466"/>
    </location>
</feature>
<sequence>MANETKETIEEMIDNINVTKYIRPAEGNLGTKKLKKIKKKGLRSTLERVEKRSEDAAKKAANYEILLVEEPGFLEAEGIEKTFNITQKKLKENLGDEVTSLKIFDLDLKTFGAYSLDYTRNGRNMIIGGRKGHLATFDWQSNKKGCEIYVKETVRDVKWLHNELFFAAAQKKYVFIYDQNGLEIHKLKNHIEVNKIEFLPYHFLLVSVGNAGWLKYQDTSTGKLVTELRTKLGQCDVMAQNPWNAIIHLGHTNGTVSLWSPNMSTPLVKMLTHRGPVKALAIDHTGTYMASAGLDGRLKLWDVRTYKCLQDYYTRTSVSSLSISQLGLLGVGWGPHVTVWKDAFKTKQKSPYMNHLQEGTQIQDINFCPYEDVLGIGHSNGISSILIPGSGEPNIDSLEANPFQTKKQRQESEVHSLLDKIQPEMITLDPTFIGKVDRASREMLAKERKEEEEGLKNGSKKQESRNRTRGKNNSLKKYLRKKQKNVIDERKLKIQQRIEKEKEARRKKRSNDEIDDNKPSTALDRFTNKNRKIY</sequence>
<keyword evidence="5" id="KW-0677">Repeat</keyword>
<evidence type="ECO:0000256" key="9">
    <source>
        <dbReference type="SAM" id="Coils"/>
    </source>
</evidence>
<dbReference type="SMART" id="SM01033">
    <property type="entry name" value="BING4CT"/>
    <property type="match status" value="1"/>
</dbReference>
<feature type="repeat" description="WD" evidence="8">
    <location>
        <begin position="270"/>
        <end position="311"/>
    </location>
</feature>
<evidence type="ECO:0000256" key="4">
    <source>
        <dbReference type="ARBA" id="ARBA00022574"/>
    </source>
</evidence>
<evidence type="ECO:0000256" key="7">
    <source>
        <dbReference type="ARBA" id="ARBA00076453"/>
    </source>
</evidence>
<evidence type="ECO:0000256" key="3">
    <source>
        <dbReference type="ARBA" id="ARBA00022552"/>
    </source>
</evidence>
<dbReference type="PANTHER" id="PTHR14085:SF3">
    <property type="entry name" value="WD REPEAT-CONTAINING PROTEIN 46"/>
    <property type="match status" value="1"/>
</dbReference>
<comment type="caution">
    <text evidence="12">The sequence shown here is derived from an EMBL/GenBank/DDBJ whole genome shotgun (WGS) entry which is preliminary data.</text>
</comment>
<dbReference type="PROSITE" id="PS50082">
    <property type="entry name" value="WD_REPEATS_2"/>
    <property type="match status" value="1"/>
</dbReference>
<protein>
    <recommendedName>
        <fullName evidence="7">U three protein 7</fullName>
    </recommendedName>
</protein>
<evidence type="ECO:0000259" key="11">
    <source>
        <dbReference type="SMART" id="SM01033"/>
    </source>
</evidence>
<dbReference type="AlphaFoldDB" id="A0A397HUT3"/>
<keyword evidence="6" id="KW-0539">Nucleus</keyword>
<dbReference type="Pfam" id="PF08149">
    <property type="entry name" value="BING4CT"/>
    <property type="match status" value="1"/>
</dbReference>
<dbReference type="PROSITE" id="PS50294">
    <property type="entry name" value="WD_REPEATS_REGION"/>
    <property type="match status" value="1"/>
</dbReference>
<dbReference type="SMART" id="SM00320">
    <property type="entry name" value="WD40"/>
    <property type="match status" value="6"/>
</dbReference>
<dbReference type="InterPro" id="IPR019775">
    <property type="entry name" value="WD40_repeat_CS"/>
</dbReference>
<evidence type="ECO:0000256" key="5">
    <source>
        <dbReference type="ARBA" id="ARBA00022737"/>
    </source>
</evidence>
<keyword evidence="13" id="KW-1185">Reference proteome</keyword>
<dbReference type="InterPro" id="IPR040315">
    <property type="entry name" value="WDR46/Utp7"/>
</dbReference>
<dbReference type="Pfam" id="PF00400">
    <property type="entry name" value="WD40"/>
    <property type="match status" value="1"/>
</dbReference>
<dbReference type="STRING" id="1348612.A0A397HUT3"/>
<keyword evidence="4 8" id="KW-0853">WD repeat</keyword>
<dbReference type="InterPro" id="IPR012952">
    <property type="entry name" value="BING4_C_dom"/>
</dbReference>
<feature type="region of interest" description="Disordered" evidence="10">
    <location>
        <begin position="444"/>
        <end position="534"/>
    </location>
</feature>
<evidence type="ECO:0000313" key="12">
    <source>
        <dbReference type="EMBL" id="RHZ66991.1"/>
    </source>
</evidence>
<dbReference type="OrthoDB" id="10251154at2759"/>
<proteinExistence type="predicted"/>
<feature type="domain" description="BING4 C-terminal" evidence="11">
    <location>
        <begin position="351"/>
        <end position="430"/>
    </location>
</feature>
<dbReference type="EMBL" id="PQFF01000277">
    <property type="protein sequence ID" value="RHZ66991.1"/>
    <property type="molecule type" value="Genomic_DNA"/>
</dbReference>
<evidence type="ECO:0000313" key="13">
    <source>
        <dbReference type="Proteomes" id="UP000266861"/>
    </source>
</evidence>
<evidence type="ECO:0000256" key="2">
    <source>
        <dbReference type="ARBA" id="ARBA00004604"/>
    </source>
</evidence>
<dbReference type="SUPFAM" id="SSF50978">
    <property type="entry name" value="WD40 repeat-like"/>
    <property type="match status" value="1"/>
</dbReference>
<feature type="compositionally biased region" description="Basic and acidic residues" evidence="10">
    <location>
        <begin position="485"/>
        <end position="518"/>
    </location>
</feature>
<dbReference type="PROSITE" id="PS00678">
    <property type="entry name" value="WD_REPEATS_1"/>
    <property type="match status" value="1"/>
</dbReference>
<dbReference type="GO" id="GO:0030686">
    <property type="term" value="C:90S preribosome"/>
    <property type="evidence" value="ECO:0007669"/>
    <property type="project" value="TreeGrafter"/>
</dbReference>
<dbReference type="Gene3D" id="2.130.10.10">
    <property type="entry name" value="YVTN repeat-like/Quinoprotein amine dehydrogenase"/>
    <property type="match status" value="2"/>
</dbReference>
<dbReference type="InterPro" id="IPR001680">
    <property type="entry name" value="WD40_rpt"/>
</dbReference>
<dbReference type="InterPro" id="IPR015943">
    <property type="entry name" value="WD40/YVTN_repeat-like_dom_sf"/>
</dbReference>
<evidence type="ECO:0000256" key="6">
    <source>
        <dbReference type="ARBA" id="ARBA00023242"/>
    </source>
</evidence>
<evidence type="ECO:0000256" key="1">
    <source>
        <dbReference type="ARBA" id="ARBA00004099"/>
    </source>
</evidence>